<sequence length="172" mass="18321">MISQTLSAKRFAIAFPNRFESIEATLLCTIHPGMRSAEDDGATGGTTDKTDIGAMAAGPMANMPVHTVAAHSVSSTQYQHAQQGQRGQGSHAGHYGHYGHYGHHGNAGHYDQDNQEACGYCSLFAHSPFLVTTLPQLAAIAQFHHTFIATFGAAFRPHTVAAASRPQPPPSR</sequence>
<evidence type="ECO:0008006" key="3">
    <source>
        <dbReference type="Google" id="ProtNLM"/>
    </source>
</evidence>
<evidence type="ECO:0000313" key="1">
    <source>
        <dbReference type="EMBL" id="MBB5200406.1"/>
    </source>
</evidence>
<organism evidence="1 2">
    <name type="scientific">Glaciimonas immobilis</name>
    <dbReference type="NCBI Taxonomy" id="728004"/>
    <lineage>
        <taxon>Bacteria</taxon>
        <taxon>Pseudomonadati</taxon>
        <taxon>Pseudomonadota</taxon>
        <taxon>Betaproteobacteria</taxon>
        <taxon>Burkholderiales</taxon>
        <taxon>Oxalobacteraceae</taxon>
        <taxon>Glaciimonas</taxon>
    </lineage>
</organism>
<dbReference type="EMBL" id="JACHHQ010000004">
    <property type="protein sequence ID" value="MBB5200406.1"/>
    <property type="molecule type" value="Genomic_DNA"/>
</dbReference>
<proteinExistence type="predicted"/>
<dbReference type="RefSeq" id="WP_168051757.1">
    <property type="nucleotide sequence ID" value="NZ_JAAOZT010000001.1"/>
</dbReference>
<gene>
    <name evidence="1" type="ORF">HNR39_002241</name>
</gene>
<dbReference type="InterPro" id="IPR021333">
    <property type="entry name" value="DUF2946"/>
</dbReference>
<name>A0A840RU26_9BURK</name>
<comment type="caution">
    <text evidence="1">The sequence shown here is derived from an EMBL/GenBank/DDBJ whole genome shotgun (WGS) entry which is preliminary data.</text>
</comment>
<dbReference type="Pfam" id="PF11162">
    <property type="entry name" value="DUF2946"/>
    <property type="match status" value="1"/>
</dbReference>
<evidence type="ECO:0000313" key="2">
    <source>
        <dbReference type="Proteomes" id="UP000571084"/>
    </source>
</evidence>
<protein>
    <recommendedName>
        <fullName evidence="3">DUF2946 domain-containing protein</fullName>
    </recommendedName>
</protein>
<reference evidence="1 2" key="1">
    <citation type="submission" date="2020-08" db="EMBL/GenBank/DDBJ databases">
        <title>Genomic Encyclopedia of Type Strains, Phase IV (KMG-IV): sequencing the most valuable type-strain genomes for metagenomic binning, comparative biology and taxonomic classification.</title>
        <authorList>
            <person name="Goeker M."/>
        </authorList>
    </citation>
    <scope>NUCLEOTIDE SEQUENCE [LARGE SCALE GENOMIC DNA]</scope>
    <source>
        <strain evidence="1 2">DSM 23240</strain>
    </source>
</reference>
<dbReference type="Proteomes" id="UP000571084">
    <property type="component" value="Unassembled WGS sequence"/>
</dbReference>
<accession>A0A840RU26</accession>
<dbReference type="AlphaFoldDB" id="A0A840RU26"/>
<keyword evidence="2" id="KW-1185">Reference proteome</keyword>